<reference evidence="1 2" key="1">
    <citation type="submission" date="2016-03" db="EMBL/GenBank/DDBJ databases">
        <title>Choanephora cucurbitarum.</title>
        <authorList>
            <person name="Min B."/>
            <person name="Park H."/>
            <person name="Park J.-H."/>
            <person name="Shin H.-D."/>
            <person name="Choi I.-G."/>
        </authorList>
    </citation>
    <scope>NUCLEOTIDE SEQUENCE [LARGE SCALE GENOMIC DNA]</scope>
    <source>
        <strain evidence="1 2">KUS-F28377</strain>
    </source>
</reference>
<dbReference type="AlphaFoldDB" id="A0A1C7NKC4"/>
<dbReference type="InterPro" id="IPR001337">
    <property type="entry name" value="TMV-like_coat"/>
</dbReference>
<comment type="caution">
    <text evidence="1">The sequence shown here is derived from an EMBL/GenBank/DDBJ whole genome shotgun (WGS) entry which is preliminary data.</text>
</comment>
<dbReference type="Pfam" id="PF00721">
    <property type="entry name" value="TMV_coat"/>
    <property type="match status" value="1"/>
</dbReference>
<dbReference type="Proteomes" id="UP000093000">
    <property type="component" value="Unassembled WGS sequence"/>
</dbReference>
<proteinExistence type="predicted"/>
<sequence length="152" mass="17867">MQYNNRGLVDSIKKAYCWHKTPELKDTIHAMEKLDYSTDREKIKNLFDQLIQGTGYEPFTSINRFPKQQSWVYIGAPEYIEVLSELKMLLNQNDMIMPGTPLPSSIITLKLNGEDRTQTFNRHLTKLKLLVASNTKVYTRETFEAEYELKWQ</sequence>
<dbReference type="SUPFAM" id="SSF47195">
    <property type="entry name" value="TMV-like viral coat proteins"/>
    <property type="match status" value="1"/>
</dbReference>
<accession>A0A1C7NKC4</accession>
<protein>
    <submittedName>
        <fullName evidence="1">Uncharacterized protein</fullName>
    </submittedName>
</protein>
<gene>
    <name evidence="1" type="ORF">A0J61_02368</name>
</gene>
<dbReference type="Gene3D" id="1.20.120.70">
    <property type="entry name" value="Tobacco mosaic virus-like, coat protein"/>
    <property type="match status" value="1"/>
</dbReference>
<name>A0A1C7NKC4_9FUNG</name>
<evidence type="ECO:0000313" key="1">
    <source>
        <dbReference type="EMBL" id="OBZ89582.1"/>
    </source>
</evidence>
<dbReference type="InterPro" id="IPR036417">
    <property type="entry name" value="TMV-like_coat_sf"/>
</dbReference>
<dbReference type="EMBL" id="LUGH01000088">
    <property type="protein sequence ID" value="OBZ89582.1"/>
    <property type="molecule type" value="Genomic_DNA"/>
</dbReference>
<keyword evidence="2" id="KW-1185">Reference proteome</keyword>
<evidence type="ECO:0000313" key="2">
    <source>
        <dbReference type="Proteomes" id="UP000093000"/>
    </source>
</evidence>
<organism evidence="1 2">
    <name type="scientific">Choanephora cucurbitarum</name>
    <dbReference type="NCBI Taxonomy" id="101091"/>
    <lineage>
        <taxon>Eukaryota</taxon>
        <taxon>Fungi</taxon>
        <taxon>Fungi incertae sedis</taxon>
        <taxon>Mucoromycota</taxon>
        <taxon>Mucoromycotina</taxon>
        <taxon>Mucoromycetes</taxon>
        <taxon>Mucorales</taxon>
        <taxon>Mucorineae</taxon>
        <taxon>Choanephoraceae</taxon>
        <taxon>Choanephoroideae</taxon>
        <taxon>Choanephora</taxon>
    </lineage>
</organism>
<dbReference type="InParanoid" id="A0A1C7NKC4"/>
<dbReference type="GO" id="GO:0005198">
    <property type="term" value="F:structural molecule activity"/>
    <property type="evidence" value="ECO:0007669"/>
    <property type="project" value="InterPro"/>
</dbReference>
<dbReference type="OrthoDB" id="10341540at2759"/>